<evidence type="ECO:0000313" key="7">
    <source>
        <dbReference type="EMBL" id="MBW3469176.1"/>
    </source>
</evidence>
<feature type="transmembrane region" description="Helical" evidence="6">
    <location>
        <begin position="115"/>
        <end position="136"/>
    </location>
</feature>
<dbReference type="AlphaFoldDB" id="A0A951MGU1"/>
<accession>A0A951MGU1</accession>
<protein>
    <submittedName>
        <fullName evidence="7">Lysoplasmalogenase</fullName>
    </submittedName>
</protein>
<evidence type="ECO:0000256" key="6">
    <source>
        <dbReference type="SAM" id="Phobius"/>
    </source>
</evidence>
<keyword evidence="5 6" id="KW-0472">Membrane</keyword>
<feature type="transmembrane region" description="Helical" evidence="6">
    <location>
        <begin position="202"/>
        <end position="222"/>
    </location>
</feature>
<dbReference type="Pfam" id="PF07947">
    <property type="entry name" value="YhhN"/>
    <property type="match status" value="1"/>
</dbReference>
<evidence type="ECO:0000256" key="5">
    <source>
        <dbReference type="ARBA" id="ARBA00023136"/>
    </source>
</evidence>
<comment type="similarity">
    <text evidence="2">Belongs to the TMEM86 family.</text>
</comment>
<proteinExistence type="inferred from homology"/>
<evidence type="ECO:0000256" key="4">
    <source>
        <dbReference type="ARBA" id="ARBA00022989"/>
    </source>
</evidence>
<feature type="transmembrane region" description="Helical" evidence="6">
    <location>
        <begin position="173"/>
        <end position="196"/>
    </location>
</feature>
<gene>
    <name evidence="7" type="ORF">EGN73_15355</name>
</gene>
<dbReference type="RefSeq" id="WP_219291740.1">
    <property type="nucleotide sequence ID" value="NZ_RPHB01000007.1"/>
</dbReference>
<organism evidence="7 8">
    <name type="scientific">Arthrospiribacter ruber</name>
    <dbReference type="NCBI Taxonomy" id="2487934"/>
    <lineage>
        <taxon>Bacteria</taxon>
        <taxon>Pseudomonadati</taxon>
        <taxon>Bacteroidota</taxon>
        <taxon>Cytophagia</taxon>
        <taxon>Cytophagales</taxon>
        <taxon>Cyclobacteriaceae</taxon>
        <taxon>Arthrospiribacter</taxon>
    </lineage>
</organism>
<evidence type="ECO:0000313" key="8">
    <source>
        <dbReference type="Proteomes" id="UP000727490"/>
    </source>
</evidence>
<comment type="subcellular location">
    <subcellularLocation>
        <location evidence="1">Membrane</location>
        <topology evidence="1">Multi-pass membrane protein</topology>
    </subcellularLocation>
</comment>
<name>A0A951MGU1_9BACT</name>
<comment type="caution">
    <text evidence="7">The sequence shown here is derived from an EMBL/GenBank/DDBJ whole genome shotgun (WGS) entry which is preliminary data.</text>
</comment>
<dbReference type="GO" id="GO:0016787">
    <property type="term" value="F:hydrolase activity"/>
    <property type="evidence" value="ECO:0007669"/>
    <property type="project" value="TreeGrafter"/>
</dbReference>
<dbReference type="PANTHER" id="PTHR31885">
    <property type="entry name" value="GH04784P"/>
    <property type="match status" value="1"/>
</dbReference>
<feature type="transmembrane region" description="Helical" evidence="6">
    <location>
        <begin position="84"/>
        <end position="103"/>
    </location>
</feature>
<reference evidence="7 8" key="1">
    <citation type="journal article" date="2020" name="Syst. Appl. Microbiol.">
        <title>Arthrospiribacter ruber gen. nov., sp. nov., a novel bacterium isolated from Arthrospira cultures.</title>
        <authorList>
            <person name="Waleron M."/>
            <person name="Misztak A."/>
            <person name="Waleron M.M."/>
            <person name="Furmaniak M."/>
            <person name="Mrozik A."/>
            <person name="Waleron K."/>
        </authorList>
    </citation>
    <scope>NUCLEOTIDE SEQUENCE [LARGE SCALE GENOMIC DNA]</scope>
    <source>
        <strain evidence="7 8">DPMB0001</strain>
    </source>
</reference>
<keyword evidence="3 6" id="KW-0812">Transmembrane</keyword>
<feature type="transmembrane region" description="Helical" evidence="6">
    <location>
        <begin position="36"/>
        <end position="54"/>
    </location>
</feature>
<evidence type="ECO:0000256" key="1">
    <source>
        <dbReference type="ARBA" id="ARBA00004141"/>
    </source>
</evidence>
<evidence type="ECO:0000256" key="2">
    <source>
        <dbReference type="ARBA" id="ARBA00007375"/>
    </source>
</evidence>
<sequence length="237" mass="26839">MKKRNLIWLYLFLLVSILDILFTANGQSEFRYFSKPLIILSLYAYFIASTIAIKGTLLRKTIGAALICSWIGDVFLLFPNFFLYGLGAFLLAHLCYIFAFKIAQKNPFSIGQVNFIRLFFYNLPIYIIAAIAYFLIQPGLGTLKIPVIIYLIVIVLMVTVARERFGNTNPVSFWQVFIGGFLFMVSDGILALNKFFQPFPEAGVMVMGTYILAQLLIVRGIMAHGQEYKVVSPKNNP</sequence>
<dbReference type="Proteomes" id="UP000727490">
    <property type="component" value="Unassembled WGS sequence"/>
</dbReference>
<evidence type="ECO:0000256" key="3">
    <source>
        <dbReference type="ARBA" id="ARBA00022692"/>
    </source>
</evidence>
<dbReference type="InterPro" id="IPR012506">
    <property type="entry name" value="TMEM86B-like"/>
</dbReference>
<keyword evidence="4 6" id="KW-1133">Transmembrane helix</keyword>
<dbReference type="EMBL" id="RPHB01000007">
    <property type="protein sequence ID" value="MBW3469176.1"/>
    <property type="molecule type" value="Genomic_DNA"/>
</dbReference>
<feature type="transmembrane region" description="Helical" evidence="6">
    <location>
        <begin position="142"/>
        <end position="161"/>
    </location>
</feature>
<keyword evidence="8" id="KW-1185">Reference proteome</keyword>
<dbReference type="PANTHER" id="PTHR31885:SF6">
    <property type="entry name" value="GH04784P"/>
    <property type="match status" value="1"/>
</dbReference>
<dbReference type="GO" id="GO:0016020">
    <property type="term" value="C:membrane"/>
    <property type="evidence" value="ECO:0007669"/>
    <property type="project" value="UniProtKB-SubCell"/>
</dbReference>